<feature type="region of interest" description="Disordered" evidence="1">
    <location>
        <begin position="150"/>
        <end position="181"/>
    </location>
</feature>
<dbReference type="InterPro" id="IPR038610">
    <property type="entry name" value="FliK-like_C_sf"/>
</dbReference>
<accession>A0A4Q7YP95</accession>
<dbReference type="AlphaFoldDB" id="A0A4Q7YP95"/>
<evidence type="ECO:0008006" key="4">
    <source>
        <dbReference type="Google" id="ProtNLM"/>
    </source>
</evidence>
<feature type="region of interest" description="Disordered" evidence="1">
    <location>
        <begin position="202"/>
        <end position="232"/>
    </location>
</feature>
<feature type="compositionally biased region" description="Polar residues" evidence="1">
    <location>
        <begin position="518"/>
        <end position="533"/>
    </location>
</feature>
<protein>
    <recommendedName>
        <fullName evidence="4">Flagellar hook-length control protein FliK</fullName>
    </recommendedName>
</protein>
<evidence type="ECO:0000256" key="1">
    <source>
        <dbReference type="SAM" id="MobiDB-lite"/>
    </source>
</evidence>
<dbReference type="EMBL" id="SHKW01000001">
    <property type="protein sequence ID" value="RZU39582.1"/>
    <property type="molecule type" value="Genomic_DNA"/>
</dbReference>
<feature type="compositionally biased region" description="Basic and acidic residues" evidence="1">
    <location>
        <begin position="332"/>
        <end position="343"/>
    </location>
</feature>
<organism evidence="2 3">
    <name type="scientific">Edaphobacter modestus</name>
    <dbReference type="NCBI Taxonomy" id="388466"/>
    <lineage>
        <taxon>Bacteria</taxon>
        <taxon>Pseudomonadati</taxon>
        <taxon>Acidobacteriota</taxon>
        <taxon>Terriglobia</taxon>
        <taxon>Terriglobales</taxon>
        <taxon>Acidobacteriaceae</taxon>
        <taxon>Edaphobacter</taxon>
    </lineage>
</organism>
<feature type="compositionally biased region" description="Basic and acidic residues" evidence="1">
    <location>
        <begin position="209"/>
        <end position="225"/>
    </location>
</feature>
<evidence type="ECO:0000313" key="2">
    <source>
        <dbReference type="EMBL" id="RZU39582.1"/>
    </source>
</evidence>
<comment type="caution">
    <text evidence="2">The sequence shown here is derived from an EMBL/GenBank/DDBJ whole genome shotgun (WGS) entry which is preliminary data.</text>
</comment>
<dbReference type="Proteomes" id="UP000292958">
    <property type="component" value="Unassembled WGS sequence"/>
</dbReference>
<keyword evidence="3" id="KW-1185">Reference proteome</keyword>
<feature type="region of interest" description="Disordered" evidence="1">
    <location>
        <begin position="389"/>
        <end position="417"/>
    </location>
</feature>
<dbReference type="Gene3D" id="3.30.750.140">
    <property type="match status" value="1"/>
</dbReference>
<feature type="region of interest" description="Disordered" evidence="1">
    <location>
        <begin position="273"/>
        <end position="357"/>
    </location>
</feature>
<feature type="region of interest" description="Disordered" evidence="1">
    <location>
        <begin position="495"/>
        <end position="569"/>
    </location>
</feature>
<evidence type="ECO:0000313" key="3">
    <source>
        <dbReference type="Proteomes" id="UP000292958"/>
    </source>
</evidence>
<sequence>MKIAGVLGTEEMRGSLIVPGHAGSNPQSMSFAESFGKDVTAGAEKELLSERNLRVGIPVRGDAATKNPIPAWTTEPELTGTAFTGQAGEGSVPTPTMRIASQLTKNIADGVTRQDTASPAEGSSPAEEASILPSAEGVSTDIAGKALAGQKSSLAVPPEPQSMPKAEDAAAAKQELPVPNAGTPRIGVGLADALIVALKSGTGQAPGHRLGEDKSEVKSRGDGTHPKVMKKISNGDSAAGAVVVEDTQAMTVAPVSQAVTVASTEVLPKAAATESAATGELASVSPVGTATRKEAGGVQKTQATGAADSSVPVKAERTTERENTVVLPPKDSGTDTHDTRSATEQRGPGDASDALHQPEKTHAGVTEVPPGMTSTVTQVHEHALTIPSGEKGAPANVHPESGQGDAVSTSSHLDGSGEHKVLTATPTALEVGVPGGTHGWLKVRAELADDGAVHASVSSSSAAGTEMLRRDLPSLTSYLHQEQVAVNSVVVHPPSSVMDQTNLSGGGSQNHEAGRGSSDPQADSGRQSASGMSRNEDGSRQGSTEDEGGAVWPSSVGYAGAGGWLSVRA</sequence>
<name>A0A4Q7YP95_9BACT</name>
<feature type="compositionally biased region" description="Basic and acidic residues" evidence="1">
    <location>
        <begin position="314"/>
        <end position="323"/>
    </location>
</feature>
<dbReference type="OrthoDB" id="123532at2"/>
<proteinExistence type="predicted"/>
<dbReference type="RefSeq" id="WP_130417769.1">
    <property type="nucleotide sequence ID" value="NZ_SHKW01000001.1"/>
</dbReference>
<gene>
    <name evidence="2" type="ORF">BDD14_0968</name>
</gene>
<reference evidence="2 3" key="1">
    <citation type="submission" date="2019-02" db="EMBL/GenBank/DDBJ databases">
        <title>Genomic Encyclopedia of Archaeal and Bacterial Type Strains, Phase II (KMG-II): from individual species to whole genera.</title>
        <authorList>
            <person name="Goeker M."/>
        </authorList>
    </citation>
    <scope>NUCLEOTIDE SEQUENCE [LARGE SCALE GENOMIC DNA]</scope>
    <source>
        <strain evidence="2 3">DSM 18101</strain>
    </source>
</reference>
<feature type="region of interest" description="Disordered" evidence="1">
    <location>
        <begin position="106"/>
        <end position="130"/>
    </location>
</feature>